<sequence>MQNLLKSFICTDLNSYIKNCTPSLYVDSVVYLYKVCNQVYAFFVALKNKKRIVKLFIQFVNEKLFKKKTMSELVRKFFLHILNVLSNINKPSAKLVQTTYVKISSP</sequence>
<name>A0A3M7RIS9_BRAPC</name>
<protein>
    <submittedName>
        <fullName evidence="1">Uncharacterized protein</fullName>
    </submittedName>
</protein>
<accession>A0A3M7RIS9</accession>
<evidence type="ECO:0000313" key="1">
    <source>
        <dbReference type="EMBL" id="RNA23195.1"/>
    </source>
</evidence>
<proteinExistence type="predicted"/>
<keyword evidence="2" id="KW-1185">Reference proteome</keyword>
<dbReference type="AlphaFoldDB" id="A0A3M7RIS9"/>
<dbReference type="Proteomes" id="UP000276133">
    <property type="component" value="Unassembled WGS sequence"/>
</dbReference>
<comment type="caution">
    <text evidence="1">The sequence shown here is derived from an EMBL/GenBank/DDBJ whole genome shotgun (WGS) entry which is preliminary data.</text>
</comment>
<evidence type="ECO:0000313" key="2">
    <source>
        <dbReference type="Proteomes" id="UP000276133"/>
    </source>
</evidence>
<gene>
    <name evidence="1" type="ORF">BpHYR1_017114</name>
</gene>
<organism evidence="1 2">
    <name type="scientific">Brachionus plicatilis</name>
    <name type="common">Marine rotifer</name>
    <name type="synonym">Brachionus muelleri</name>
    <dbReference type="NCBI Taxonomy" id="10195"/>
    <lineage>
        <taxon>Eukaryota</taxon>
        <taxon>Metazoa</taxon>
        <taxon>Spiralia</taxon>
        <taxon>Gnathifera</taxon>
        <taxon>Rotifera</taxon>
        <taxon>Eurotatoria</taxon>
        <taxon>Monogononta</taxon>
        <taxon>Pseudotrocha</taxon>
        <taxon>Ploima</taxon>
        <taxon>Brachionidae</taxon>
        <taxon>Brachionus</taxon>
    </lineage>
</organism>
<dbReference type="EMBL" id="REGN01003334">
    <property type="protein sequence ID" value="RNA23195.1"/>
    <property type="molecule type" value="Genomic_DNA"/>
</dbReference>
<reference evidence="1 2" key="1">
    <citation type="journal article" date="2018" name="Sci. Rep.">
        <title>Genomic signatures of local adaptation to the degree of environmental predictability in rotifers.</title>
        <authorList>
            <person name="Franch-Gras L."/>
            <person name="Hahn C."/>
            <person name="Garcia-Roger E.M."/>
            <person name="Carmona M.J."/>
            <person name="Serra M."/>
            <person name="Gomez A."/>
        </authorList>
    </citation>
    <scope>NUCLEOTIDE SEQUENCE [LARGE SCALE GENOMIC DNA]</scope>
    <source>
        <strain evidence="1">HYR1</strain>
    </source>
</reference>